<accession>A0A7J7KKI0</accession>
<evidence type="ECO:0000256" key="2">
    <source>
        <dbReference type="ARBA" id="ARBA00022729"/>
    </source>
</evidence>
<proteinExistence type="predicted"/>
<dbReference type="FunFam" id="2.120.10.30:FF:000241">
    <property type="entry name" value="Low-density lipoprotein receptor-related protein 6"/>
    <property type="match status" value="1"/>
</dbReference>
<dbReference type="PANTHER" id="PTHR46513">
    <property type="entry name" value="VITELLOGENIN RECEPTOR-LIKE PROTEIN-RELATED-RELATED"/>
    <property type="match status" value="1"/>
</dbReference>
<dbReference type="Pfam" id="PF12947">
    <property type="entry name" value="EGF_3"/>
    <property type="match status" value="1"/>
</dbReference>
<dbReference type="OrthoDB" id="6375837at2759"/>
<reference evidence="9" key="1">
    <citation type="submission" date="2020-06" db="EMBL/GenBank/DDBJ databases">
        <title>Draft genome of Bugula neritina, a colonial animal packing powerful symbionts and potential medicines.</title>
        <authorList>
            <person name="Rayko M."/>
        </authorList>
    </citation>
    <scope>NUCLEOTIDE SEQUENCE [LARGE SCALE GENOMIC DNA]</scope>
    <source>
        <strain evidence="9">Kwan_BN1</strain>
    </source>
</reference>
<dbReference type="SMART" id="SM00135">
    <property type="entry name" value="LY"/>
    <property type="match status" value="4"/>
</dbReference>
<keyword evidence="4" id="KW-1015">Disulfide bond</keyword>
<evidence type="ECO:0000256" key="1">
    <source>
        <dbReference type="ARBA" id="ARBA00022536"/>
    </source>
</evidence>
<sequence>MCNQVNVCHLDADCYDTALGPKCVCRNGFIGDGVSCTAIQDNCLTRPALCDRNAVCSRTSAGDFVCICNPGYRGDGSTCSPLNEKGNYLLFSQGMSIFRVPFYQAGSDRGRRILFKSGGTLVGLAADCKDRQFYYSDISTGTISRASLDNSTDSHVIIADLGSPEGLAVDWISRTLFFTDSALDRIEVSDLEGKYRKVLIDSDLVNPRAITVDPIEGKIYWTDWNRDGPKIEAANTDGTDRQVIVDTGLGLPNGLTFDLYRQQVCWSDAGTQKLECVRPDGSGRSIIYDLANYPFGLATFRDNFYWTDWHKNAIQSIPRGGEVLGASMLFPVGGNGKAYSIEPVASQCLPGTNECTYNNGGCPFLCLPTSNYDSTCACPDNIDQDECNQIFKS</sequence>
<evidence type="ECO:0000256" key="4">
    <source>
        <dbReference type="ARBA" id="ARBA00023157"/>
    </source>
</evidence>
<dbReference type="Gene3D" id="2.10.25.10">
    <property type="entry name" value="Laminin"/>
    <property type="match status" value="3"/>
</dbReference>
<feature type="repeat" description="LDL-receptor class B" evidence="7">
    <location>
        <begin position="217"/>
        <end position="261"/>
    </location>
</feature>
<dbReference type="Gene3D" id="2.120.10.30">
    <property type="entry name" value="TolB, C-terminal domain"/>
    <property type="match status" value="1"/>
</dbReference>
<dbReference type="PROSITE" id="PS51120">
    <property type="entry name" value="LDLRB"/>
    <property type="match status" value="3"/>
</dbReference>
<dbReference type="SUPFAM" id="SSF57184">
    <property type="entry name" value="Growth factor receptor domain"/>
    <property type="match status" value="1"/>
</dbReference>
<evidence type="ECO:0000313" key="10">
    <source>
        <dbReference type="Proteomes" id="UP000593567"/>
    </source>
</evidence>
<evidence type="ECO:0000256" key="5">
    <source>
        <dbReference type="ARBA" id="ARBA00023180"/>
    </source>
</evidence>
<evidence type="ECO:0000259" key="8">
    <source>
        <dbReference type="PROSITE" id="PS50026"/>
    </source>
</evidence>
<feature type="domain" description="EGF-like" evidence="8">
    <location>
        <begin position="39"/>
        <end position="80"/>
    </location>
</feature>
<keyword evidence="3" id="KW-0677">Repeat</keyword>
<dbReference type="GO" id="GO:0005886">
    <property type="term" value="C:plasma membrane"/>
    <property type="evidence" value="ECO:0007669"/>
    <property type="project" value="TreeGrafter"/>
</dbReference>
<dbReference type="GO" id="GO:0060070">
    <property type="term" value="P:canonical Wnt signaling pathway"/>
    <property type="evidence" value="ECO:0007669"/>
    <property type="project" value="TreeGrafter"/>
</dbReference>
<keyword evidence="10" id="KW-1185">Reference proteome</keyword>
<feature type="repeat" description="LDL-receptor class B" evidence="7">
    <location>
        <begin position="174"/>
        <end position="216"/>
    </location>
</feature>
<dbReference type="GO" id="GO:0042813">
    <property type="term" value="F:Wnt receptor activity"/>
    <property type="evidence" value="ECO:0007669"/>
    <property type="project" value="TreeGrafter"/>
</dbReference>
<comment type="caution">
    <text evidence="6">Lacks conserved residue(s) required for the propagation of feature annotation.</text>
</comment>
<protein>
    <recommendedName>
        <fullName evidence="8">EGF-like domain-containing protein</fullName>
    </recommendedName>
</protein>
<organism evidence="9 10">
    <name type="scientific">Bugula neritina</name>
    <name type="common">Brown bryozoan</name>
    <name type="synonym">Sertularia neritina</name>
    <dbReference type="NCBI Taxonomy" id="10212"/>
    <lineage>
        <taxon>Eukaryota</taxon>
        <taxon>Metazoa</taxon>
        <taxon>Spiralia</taxon>
        <taxon>Lophotrochozoa</taxon>
        <taxon>Bryozoa</taxon>
        <taxon>Gymnolaemata</taxon>
        <taxon>Cheilostomatida</taxon>
        <taxon>Flustrina</taxon>
        <taxon>Buguloidea</taxon>
        <taxon>Bugulidae</taxon>
        <taxon>Bugula</taxon>
    </lineage>
</organism>
<keyword evidence="2" id="KW-0732">Signal</keyword>
<comment type="caution">
    <text evidence="9">The sequence shown here is derived from an EMBL/GenBank/DDBJ whole genome shotgun (WGS) entry which is preliminary data.</text>
</comment>
<dbReference type="InterPro" id="IPR024731">
    <property type="entry name" value="NELL2-like_EGF"/>
</dbReference>
<dbReference type="Pfam" id="PF00058">
    <property type="entry name" value="Ldl_recept_b"/>
    <property type="match status" value="3"/>
</dbReference>
<feature type="repeat" description="LDL-receptor class B" evidence="7">
    <location>
        <begin position="131"/>
        <end position="173"/>
    </location>
</feature>
<dbReference type="InterPro" id="IPR009030">
    <property type="entry name" value="Growth_fac_rcpt_cys_sf"/>
</dbReference>
<dbReference type="InterPro" id="IPR000033">
    <property type="entry name" value="LDLR_classB_rpt"/>
</dbReference>
<evidence type="ECO:0000256" key="7">
    <source>
        <dbReference type="PROSITE-ProRule" id="PRU00461"/>
    </source>
</evidence>
<dbReference type="Proteomes" id="UP000593567">
    <property type="component" value="Unassembled WGS sequence"/>
</dbReference>
<dbReference type="InterPro" id="IPR050778">
    <property type="entry name" value="Cueball_EGF_LRP_Nidogen"/>
</dbReference>
<dbReference type="InterPro" id="IPR000742">
    <property type="entry name" value="EGF"/>
</dbReference>
<dbReference type="PROSITE" id="PS01186">
    <property type="entry name" value="EGF_2"/>
    <property type="match status" value="2"/>
</dbReference>
<name>A0A7J7KKI0_BUGNE</name>
<dbReference type="EMBL" id="VXIV02000304">
    <property type="protein sequence ID" value="KAF6039099.1"/>
    <property type="molecule type" value="Genomic_DNA"/>
</dbReference>
<dbReference type="PROSITE" id="PS50026">
    <property type="entry name" value="EGF_3"/>
    <property type="match status" value="1"/>
</dbReference>
<evidence type="ECO:0000256" key="3">
    <source>
        <dbReference type="ARBA" id="ARBA00022737"/>
    </source>
</evidence>
<keyword evidence="5" id="KW-0325">Glycoprotein</keyword>
<dbReference type="SMART" id="SM00181">
    <property type="entry name" value="EGF"/>
    <property type="match status" value="3"/>
</dbReference>
<evidence type="ECO:0000313" key="9">
    <source>
        <dbReference type="EMBL" id="KAF6039099.1"/>
    </source>
</evidence>
<dbReference type="AlphaFoldDB" id="A0A7J7KKI0"/>
<evidence type="ECO:0000256" key="6">
    <source>
        <dbReference type="PROSITE-ProRule" id="PRU00076"/>
    </source>
</evidence>
<dbReference type="GO" id="GO:0017147">
    <property type="term" value="F:Wnt-protein binding"/>
    <property type="evidence" value="ECO:0007669"/>
    <property type="project" value="TreeGrafter"/>
</dbReference>
<dbReference type="SUPFAM" id="SSF63825">
    <property type="entry name" value="YWTD domain"/>
    <property type="match status" value="1"/>
</dbReference>
<dbReference type="PANTHER" id="PTHR46513:SF6">
    <property type="entry name" value="NIDOGEN-1"/>
    <property type="match status" value="1"/>
</dbReference>
<gene>
    <name evidence="9" type="ORF">EB796_002590</name>
</gene>
<keyword evidence="1 6" id="KW-0245">EGF-like domain</keyword>
<dbReference type="InterPro" id="IPR011042">
    <property type="entry name" value="6-blade_b-propeller_TolB-like"/>
</dbReference>